<dbReference type="Proteomes" id="UP001156690">
    <property type="component" value="Unassembled WGS sequence"/>
</dbReference>
<evidence type="ECO:0000256" key="1">
    <source>
        <dbReference type="SAM" id="MobiDB-lite"/>
    </source>
</evidence>
<dbReference type="SUPFAM" id="SSF74853">
    <property type="entry name" value="Lamin A/C globular tail domain"/>
    <property type="match status" value="1"/>
</dbReference>
<dbReference type="PROSITE" id="PS51841">
    <property type="entry name" value="LTD"/>
    <property type="match status" value="1"/>
</dbReference>
<dbReference type="GO" id="GO:0008237">
    <property type="term" value="F:metallopeptidase activity"/>
    <property type="evidence" value="ECO:0007669"/>
    <property type="project" value="InterPro"/>
</dbReference>
<name>A0AAV5P137_9VIBR</name>
<dbReference type="GO" id="GO:0005509">
    <property type="term" value="F:calcium ion binding"/>
    <property type="evidence" value="ECO:0007669"/>
    <property type="project" value="InterPro"/>
</dbReference>
<dbReference type="Gene3D" id="4.10.1080.10">
    <property type="entry name" value="TSP type-3 repeat"/>
    <property type="match status" value="1"/>
</dbReference>
<organism evidence="4 5">
    <name type="scientific">Vibrio penaeicida</name>
    <dbReference type="NCBI Taxonomy" id="104609"/>
    <lineage>
        <taxon>Bacteria</taxon>
        <taxon>Pseudomonadati</taxon>
        <taxon>Pseudomonadota</taxon>
        <taxon>Gammaproteobacteria</taxon>
        <taxon>Vibrionales</taxon>
        <taxon>Vibrionaceae</taxon>
        <taxon>Vibrio</taxon>
    </lineage>
</organism>
<evidence type="ECO:0000313" key="4">
    <source>
        <dbReference type="EMBL" id="GLQ76389.1"/>
    </source>
</evidence>
<evidence type="ECO:0000259" key="3">
    <source>
        <dbReference type="PROSITE" id="PS51841"/>
    </source>
</evidence>
<dbReference type="SUPFAM" id="SSF103647">
    <property type="entry name" value="TSP type-3 repeat"/>
    <property type="match status" value="1"/>
</dbReference>
<dbReference type="AlphaFoldDB" id="A0AAV5P137"/>
<protein>
    <recommendedName>
        <fullName evidence="3">LTD domain-containing protein</fullName>
    </recommendedName>
</protein>
<dbReference type="PROSITE" id="PS51257">
    <property type="entry name" value="PROKAR_LIPOPROTEIN"/>
    <property type="match status" value="1"/>
</dbReference>
<reference evidence="5" key="1">
    <citation type="journal article" date="2019" name="Int. J. Syst. Evol. Microbiol.">
        <title>The Global Catalogue of Microorganisms (GCM) 10K type strain sequencing project: providing services to taxonomists for standard genome sequencing and annotation.</title>
        <authorList>
            <consortium name="The Broad Institute Genomics Platform"/>
            <consortium name="The Broad Institute Genome Sequencing Center for Infectious Disease"/>
            <person name="Wu L."/>
            <person name="Ma J."/>
        </authorList>
    </citation>
    <scope>NUCLEOTIDE SEQUENCE [LARGE SCALE GENOMIC DNA]</scope>
    <source>
        <strain evidence="5">NBRC 15640</strain>
    </source>
</reference>
<feature type="domain" description="LTD" evidence="3">
    <location>
        <begin position="351"/>
        <end position="477"/>
    </location>
</feature>
<dbReference type="Gene3D" id="2.60.40.1260">
    <property type="entry name" value="Lamin Tail domain"/>
    <property type="match status" value="1"/>
</dbReference>
<dbReference type="Pfam" id="PF00932">
    <property type="entry name" value="LTD"/>
    <property type="match status" value="1"/>
</dbReference>
<dbReference type="InterPro" id="IPR001322">
    <property type="entry name" value="Lamin_tail_dom"/>
</dbReference>
<sequence length="950" mass="103850">MARKYLKLSALSLTIALVGCGGGSDDSANGQTGPAGNTTSKLNITAIDGYLRNARVWLDLNNNFAHDTNEPTATTGLNGKATLDVSNITSPSSYSVVVQAIKGTTIDEDNLAPVTRNFLLSAPAGELIVTPITTLLKQKMDRGVAIETAKQEVATDLQIELDDLLKDYKSQNLSDVAFAARVLVQTSLMPENQSVANTRQQSSDSSIESKIKAIGALIKTEKSNSTTDFENKTVQLTSQNGTVTALIRNDRDNDGYWDHTDSQGNLLSAANWNPNTHGAWPVGADLFPTDAKEYADTDGDKVGDNSDAFPNDAAESKDSDGDGVGDNADAFPNNPNEQKDSDGDGVGDNSDYYPNDPNHSIIRTLVINELSTSQYTDDRRWIEIYNTGSKDVVLSDYSLRSGARTSSGSVLSSHTFTLPQQTFKAGAYLLLQARDVENAYAETGSSSQVITLTANSHVPYWTDSGFVELVQVASQKTADFVRFGANYTSPTSSKSWTGTSTIERLPRTLGKSLARAENHSDTNKAEDWAVIAFPTPGGKNDVNNCTTDSDKDNIPDCAERPDSTYAGMNMYNWGAREGQTDIFIEIDYMDATNNNRQIADEGIIPRKEALDKVNFAFQNRGYSLHFDTGALHGQDHNLGGGNEVPYSASIGINRYYNPTTLQSYKIEHMDVRRRLVFYYMLFANSQKANGTAGSSGVAEINGNDSLITLGKWKLNSRYPSTQNELINYQATTIMHEFGHNLGLQHGGNENLNFKPNYYSIMNYMYQLDGLSVLGQNEGDRYHLRNYDNELANSKCAATPQGYATKASDLINGPFGAHDNFKIDYSDGSGSPLDENSLDESKGLGRRVTDRVDFNCDGDTNDTSLSLDLTNTSASSQNNGKTVLNDFNDWAAVSLRFQSTPKGNTGDSRSSYSRNMPNQPQDYLSNDLQEYIIEETPSAAFFERLEQARNQ</sequence>
<feature type="region of interest" description="Disordered" evidence="1">
    <location>
        <begin position="897"/>
        <end position="921"/>
    </location>
</feature>
<feature type="region of interest" description="Disordered" evidence="1">
    <location>
        <begin position="291"/>
        <end position="355"/>
    </location>
</feature>
<dbReference type="InterPro" id="IPR028974">
    <property type="entry name" value="TSP_type-3_rpt"/>
</dbReference>
<evidence type="ECO:0000313" key="5">
    <source>
        <dbReference type="Proteomes" id="UP001156690"/>
    </source>
</evidence>
<proteinExistence type="predicted"/>
<accession>A0AAV5P137</accession>
<feature type="signal peptide" evidence="2">
    <location>
        <begin position="1"/>
        <end position="23"/>
    </location>
</feature>
<comment type="caution">
    <text evidence="4">The sequence shown here is derived from an EMBL/GenBank/DDBJ whole genome shotgun (WGS) entry which is preliminary data.</text>
</comment>
<dbReference type="InterPro" id="IPR024079">
    <property type="entry name" value="MetalloPept_cat_dom_sf"/>
</dbReference>
<keyword evidence="2" id="KW-0732">Signal</keyword>
<gene>
    <name evidence="4" type="ORF">GCM10007932_57520</name>
</gene>
<dbReference type="EMBL" id="BSNX01000075">
    <property type="protein sequence ID" value="GLQ76389.1"/>
    <property type="molecule type" value="Genomic_DNA"/>
</dbReference>
<keyword evidence="5" id="KW-1185">Reference proteome</keyword>
<feature type="compositionally biased region" description="Basic and acidic residues" evidence="1">
    <location>
        <begin position="291"/>
        <end position="304"/>
    </location>
</feature>
<dbReference type="InterPro" id="IPR036415">
    <property type="entry name" value="Lamin_tail_dom_sf"/>
</dbReference>
<feature type="chain" id="PRO_5043416888" description="LTD domain-containing protein" evidence="2">
    <location>
        <begin position="24"/>
        <end position="950"/>
    </location>
</feature>
<evidence type="ECO:0000256" key="2">
    <source>
        <dbReference type="SAM" id="SignalP"/>
    </source>
</evidence>
<dbReference type="RefSeq" id="WP_185829823.1">
    <property type="nucleotide sequence ID" value="NZ_AP025145.1"/>
</dbReference>
<dbReference type="SUPFAM" id="SSF55486">
    <property type="entry name" value="Metalloproteases ('zincins'), catalytic domain"/>
    <property type="match status" value="1"/>
</dbReference>
<dbReference type="Gene3D" id="3.40.390.10">
    <property type="entry name" value="Collagenase (Catalytic Domain)"/>
    <property type="match status" value="1"/>
</dbReference>